<name>A0ABS8RNP5_DATST</name>
<proteinExistence type="predicted"/>
<dbReference type="EMBL" id="JACEIK010000058">
    <property type="protein sequence ID" value="MCD7448320.1"/>
    <property type="molecule type" value="Genomic_DNA"/>
</dbReference>
<dbReference type="Proteomes" id="UP000823775">
    <property type="component" value="Unassembled WGS sequence"/>
</dbReference>
<evidence type="ECO:0000313" key="1">
    <source>
        <dbReference type="EMBL" id="MCD7448320.1"/>
    </source>
</evidence>
<evidence type="ECO:0000313" key="2">
    <source>
        <dbReference type="Proteomes" id="UP000823775"/>
    </source>
</evidence>
<accession>A0ABS8RNP5</accession>
<reference evidence="1 2" key="1">
    <citation type="journal article" date="2021" name="BMC Genomics">
        <title>Datura genome reveals duplications of psychoactive alkaloid biosynthetic genes and high mutation rate following tissue culture.</title>
        <authorList>
            <person name="Rajewski A."/>
            <person name="Carter-House D."/>
            <person name="Stajich J."/>
            <person name="Litt A."/>
        </authorList>
    </citation>
    <scope>NUCLEOTIDE SEQUENCE [LARGE SCALE GENOMIC DNA]</scope>
    <source>
        <strain evidence="1">AR-01</strain>
    </source>
</reference>
<comment type="caution">
    <text evidence="1">The sequence shown here is derived from an EMBL/GenBank/DDBJ whole genome shotgun (WGS) entry which is preliminary data.</text>
</comment>
<sequence>MSALKRSREDDGQVEAQVMANCALFLLSRLNNNNNTSSSSSSNYNEKYDFECKTCNKRFRLFRPSVATVQVIINDQNYSESFLFKPKRIRCINALFVVWSFSWVKP</sequence>
<keyword evidence="2" id="KW-1185">Reference proteome</keyword>
<gene>
    <name evidence="1" type="ORF">HAX54_040761</name>
</gene>
<protein>
    <submittedName>
        <fullName evidence="1">Uncharacterized protein</fullName>
    </submittedName>
</protein>
<organism evidence="1 2">
    <name type="scientific">Datura stramonium</name>
    <name type="common">Jimsonweed</name>
    <name type="synonym">Common thornapple</name>
    <dbReference type="NCBI Taxonomy" id="4076"/>
    <lineage>
        <taxon>Eukaryota</taxon>
        <taxon>Viridiplantae</taxon>
        <taxon>Streptophyta</taxon>
        <taxon>Embryophyta</taxon>
        <taxon>Tracheophyta</taxon>
        <taxon>Spermatophyta</taxon>
        <taxon>Magnoliopsida</taxon>
        <taxon>eudicotyledons</taxon>
        <taxon>Gunneridae</taxon>
        <taxon>Pentapetalae</taxon>
        <taxon>asterids</taxon>
        <taxon>lamiids</taxon>
        <taxon>Solanales</taxon>
        <taxon>Solanaceae</taxon>
        <taxon>Solanoideae</taxon>
        <taxon>Datureae</taxon>
        <taxon>Datura</taxon>
    </lineage>
</organism>